<evidence type="ECO:0008006" key="4">
    <source>
        <dbReference type="Google" id="ProtNLM"/>
    </source>
</evidence>
<evidence type="ECO:0000313" key="2">
    <source>
        <dbReference type="EMBL" id="HJB37898.1"/>
    </source>
</evidence>
<evidence type="ECO:0000256" key="1">
    <source>
        <dbReference type="SAM" id="Phobius"/>
    </source>
</evidence>
<comment type="caution">
    <text evidence="2">The sequence shown here is derived from an EMBL/GenBank/DDBJ whole genome shotgun (WGS) entry which is preliminary data.</text>
</comment>
<name>A0A9D2M018_9FIRM</name>
<protein>
    <recommendedName>
        <fullName evidence="4">TrbL/VirB6 plasmid conjugal transfer protein</fullName>
    </recommendedName>
</protein>
<feature type="transmembrane region" description="Helical" evidence="1">
    <location>
        <begin position="210"/>
        <end position="228"/>
    </location>
</feature>
<feature type="transmembrane region" description="Helical" evidence="1">
    <location>
        <begin position="114"/>
        <end position="133"/>
    </location>
</feature>
<keyword evidence="1" id="KW-0812">Transmembrane</keyword>
<accession>A0A9D2M018</accession>
<keyword evidence="1" id="KW-0472">Membrane</keyword>
<reference evidence="2" key="2">
    <citation type="submission" date="2021-04" db="EMBL/GenBank/DDBJ databases">
        <authorList>
            <person name="Gilroy R."/>
        </authorList>
    </citation>
    <scope>NUCLEOTIDE SEQUENCE</scope>
    <source>
        <strain evidence="2">ChiBcolR8-3208</strain>
    </source>
</reference>
<feature type="transmembrane region" description="Helical" evidence="1">
    <location>
        <begin position="53"/>
        <end position="74"/>
    </location>
</feature>
<dbReference type="InterPro" id="IPR045798">
    <property type="entry name" value="TrbL_Firmicutes"/>
</dbReference>
<keyword evidence="1" id="KW-1133">Transmembrane helix</keyword>
<gene>
    <name evidence="2" type="ORF">H9942_07505</name>
</gene>
<dbReference type="Pfam" id="PF19478">
    <property type="entry name" value="TrbL_2"/>
    <property type="match status" value="1"/>
</dbReference>
<dbReference type="Proteomes" id="UP000824214">
    <property type="component" value="Unassembled WGS sequence"/>
</dbReference>
<evidence type="ECO:0000313" key="3">
    <source>
        <dbReference type="Proteomes" id="UP000824214"/>
    </source>
</evidence>
<feature type="transmembrane region" description="Helical" evidence="1">
    <location>
        <begin position="248"/>
        <end position="266"/>
    </location>
</feature>
<feature type="transmembrane region" description="Helical" evidence="1">
    <location>
        <begin position="145"/>
        <end position="174"/>
    </location>
</feature>
<sequence length="279" mass="30181">MSDNWVVQALQSAFGIWNDKLTEIWSLITTTPQEFHGGDIWNAIVGINEGLKAIGYGLLVLFFAMGVFQSAASFRDLQRPEYALRLFIRFIAAKVAVSSAMEIMTTIFSICGGVVQSVMGGVGGMATAGVSVPQDMVDAIENVGFLASIPLWLVAMLGNLFITILSFILIMTVYGRFFRLYIYTALAPIPLAAFAGEGTSFAGKQFIKSYIGVCMEGAVIVLACLIFSAFMSSGSPVLDTTLTPVVMAWQYIGETIFNMLVLVGLVKGTERIVKELFGL</sequence>
<proteinExistence type="predicted"/>
<reference evidence="2" key="1">
    <citation type="journal article" date="2021" name="PeerJ">
        <title>Extensive microbial diversity within the chicken gut microbiome revealed by metagenomics and culture.</title>
        <authorList>
            <person name="Gilroy R."/>
            <person name="Ravi A."/>
            <person name="Getino M."/>
            <person name="Pursley I."/>
            <person name="Horton D.L."/>
            <person name="Alikhan N.F."/>
            <person name="Baker D."/>
            <person name="Gharbi K."/>
            <person name="Hall N."/>
            <person name="Watson M."/>
            <person name="Adriaenssens E.M."/>
            <person name="Foster-Nyarko E."/>
            <person name="Jarju S."/>
            <person name="Secka A."/>
            <person name="Antonio M."/>
            <person name="Oren A."/>
            <person name="Chaudhuri R.R."/>
            <person name="La Ragione R."/>
            <person name="Hildebrand F."/>
            <person name="Pallen M.J."/>
        </authorList>
    </citation>
    <scope>NUCLEOTIDE SEQUENCE</scope>
    <source>
        <strain evidence="2">ChiBcolR8-3208</strain>
    </source>
</reference>
<organism evidence="2 3">
    <name type="scientific">Candidatus Acutalibacter ornithocaccae</name>
    <dbReference type="NCBI Taxonomy" id="2838416"/>
    <lineage>
        <taxon>Bacteria</taxon>
        <taxon>Bacillati</taxon>
        <taxon>Bacillota</taxon>
        <taxon>Clostridia</taxon>
        <taxon>Eubacteriales</taxon>
        <taxon>Acutalibacteraceae</taxon>
        <taxon>Acutalibacter</taxon>
    </lineage>
</organism>
<dbReference type="EMBL" id="DWXZ01000159">
    <property type="protein sequence ID" value="HJB37898.1"/>
    <property type="molecule type" value="Genomic_DNA"/>
</dbReference>
<dbReference type="AlphaFoldDB" id="A0A9D2M018"/>